<dbReference type="RefSeq" id="WP_281092695.1">
    <property type="nucleotide sequence ID" value="NZ_JARYZI010000001.1"/>
</dbReference>
<evidence type="ECO:0000313" key="1">
    <source>
        <dbReference type="EMBL" id="MDH8676894.1"/>
    </source>
</evidence>
<evidence type="ECO:0000313" key="2">
    <source>
        <dbReference type="Proteomes" id="UP001158045"/>
    </source>
</evidence>
<sequence length="321" mass="37562">MPIYTTRLLLENELEYAINFAWPIAQQRNYFYFPYYNSLDELSEDFARFFVKKGLYLIGIFEGSTLVALFPLIFRENEDIGGWDKGIYIQDEKTNYSTAMALFKKFISNDLGFGGKKIYCGIRSDYQSATEYFKSEDSELLEETYITSFDFNDGFHESLNREMFKLDPSIKILELNDTTNDYIYNSYFEYHDKAYTGYYWSSERLKKHLQDFRVIIAYMCSSEQEVTILGGIFVREIEGTGDVYGLSIIGVKDSNQHILATTEISDTLREALFHKALQNGHENGLKSMMFFCEEIDDYHLAIQKGFKSMGNYTLYLWDLNH</sequence>
<gene>
    <name evidence="1" type="ORF">QE109_01980</name>
</gene>
<proteinExistence type="predicted"/>
<dbReference type="Proteomes" id="UP001158045">
    <property type="component" value="Unassembled WGS sequence"/>
</dbReference>
<dbReference type="EMBL" id="JARYZI010000001">
    <property type="protein sequence ID" value="MDH8676894.1"/>
    <property type="molecule type" value="Genomic_DNA"/>
</dbReference>
<comment type="caution">
    <text evidence="1">The sequence shown here is derived from an EMBL/GenBank/DDBJ whole genome shotgun (WGS) entry which is preliminary data.</text>
</comment>
<reference evidence="1 2" key="1">
    <citation type="submission" date="2023-04" db="EMBL/GenBank/DDBJ databases">
        <title>Fusibacter bizertensis strain WBS, isolated from littoral bottom sediments of the Arctic seas - biochemical and genomic analysis.</title>
        <authorList>
            <person name="Brioukhanov A.L."/>
        </authorList>
    </citation>
    <scope>NUCLEOTIDE SEQUENCE [LARGE SCALE GENOMIC DNA]</scope>
    <source>
        <strain evidence="1 2">WBS</strain>
    </source>
</reference>
<accession>A0ABT6N918</accession>
<protein>
    <recommendedName>
        <fullName evidence="3">N-acetyltransferase domain-containing protein</fullName>
    </recommendedName>
</protein>
<name>A0ABT6N918_9FIRM</name>
<keyword evidence="2" id="KW-1185">Reference proteome</keyword>
<evidence type="ECO:0008006" key="3">
    <source>
        <dbReference type="Google" id="ProtNLM"/>
    </source>
</evidence>
<organism evidence="1 2">
    <name type="scientific">Fusibacter bizertensis</name>
    <dbReference type="NCBI Taxonomy" id="1488331"/>
    <lineage>
        <taxon>Bacteria</taxon>
        <taxon>Bacillati</taxon>
        <taxon>Bacillota</taxon>
        <taxon>Clostridia</taxon>
        <taxon>Eubacteriales</taxon>
        <taxon>Eubacteriales Family XII. Incertae Sedis</taxon>
        <taxon>Fusibacter</taxon>
    </lineage>
</organism>